<evidence type="ECO:0000313" key="2">
    <source>
        <dbReference type="Proteomes" id="UP001139028"/>
    </source>
</evidence>
<accession>A0A9X2J8T5</accession>
<dbReference type="AlphaFoldDB" id="A0A9X2J8T5"/>
<dbReference type="Gene3D" id="2.130.10.10">
    <property type="entry name" value="YVTN repeat-like/Quinoprotein amine dehydrogenase"/>
    <property type="match status" value="1"/>
</dbReference>
<gene>
    <name evidence="1" type="ORF">MO867_23120</name>
</gene>
<sequence length="78" mass="8723">SEDGGKSFRQIADYGNGVHPDHHAFWIDPNDPEYVIDGNDGGLNISRDGGETWHFAANLPLAQLYHINYDMSYPYNVG</sequence>
<evidence type="ECO:0000313" key="1">
    <source>
        <dbReference type="EMBL" id="MCO1337215.1"/>
    </source>
</evidence>
<feature type="non-terminal residue" evidence="1">
    <location>
        <position position="78"/>
    </location>
</feature>
<dbReference type="SUPFAM" id="SSF50939">
    <property type="entry name" value="Sialidases"/>
    <property type="match status" value="1"/>
</dbReference>
<evidence type="ECO:0008006" key="3">
    <source>
        <dbReference type="Google" id="ProtNLM"/>
    </source>
</evidence>
<name>A0A9X2J8T5_9GAMM</name>
<dbReference type="Proteomes" id="UP001139028">
    <property type="component" value="Unassembled WGS sequence"/>
</dbReference>
<dbReference type="RefSeq" id="WP_373565937.1">
    <property type="nucleotide sequence ID" value="NZ_JALBWM010000515.1"/>
</dbReference>
<organism evidence="1 2">
    <name type="scientific">Microbulbifer okhotskensis</name>
    <dbReference type="NCBI Taxonomy" id="2926617"/>
    <lineage>
        <taxon>Bacteria</taxon>
        <taxon>Pseudomonadati</taxon>
        <taxon>Pseudomonadota</taxon>
        <taxon>Gammaproteobacteria</taxon>
        <taxon>Cellvibrionales</taxon>
        <taxon>Microbulbiferaceae</taxon>
        <taxon>Microbulbifer</taxon>
    </lineage>
</organism>
<dbReference type="InterPro" id="IPR015943">
    <property type="entry name" value="WD40/YVTN_repeat-like_dom_sf"/>
</dbReference>
<dbReference type="InterPro" id="IPR036278">
    <property type="entry name" value="Sialidase_sf"/>
</dbReference>
<feature type="non-terminal residue" evidence="1">
    <location>
        <position position="1"/>
    </location>
</feature>
<proteinExistence type="predicted"/>
<reference evidence="1" key="1">
    <citation type="journal article" date="2022" name="Arch. Microbiol.">
        <title>Microbulbifer okhotskensis sp. nov., isolated from a deep bottom sediment of the Okhotsk Sea.</title>
        <authorList>
            <person name="Romanenko L."/>
            <person name="Kurilenko V."/>
            <person name="Otstavnykh N."/>
            <person name="Velansky P."/>
            <person name="Isaeva M."/>
            <person name="Mikhailov V."/>
        </authorList>
    </citation>
    <scope>NUCLEOTIDE SEQUENCE</scope>
    <source>
        <strain evidence="1">OS29</strain>
    </source>
</reference>
<protein>
    <recommendedName>
        <fullName evidence="3">Glycosyl hydrolase</fullName>
    </recommendedName>
</protein>
<comment type="caution">
    <text evidence="1">The sequence shown here is derived from an EMBL/GenBank/DDBJ whole genome shotgun (WGS) entry which is preliminary data.</text>
</comment>
<keyword evidence="2" id="KW-1185">Reference proteome</keyword>
<dbReference type="EMBL" id="JALBWM010000515">
    <property type="protein sequence ID" value="MCO1337215.1"/>
    <property type="molecule type" value="Genomic_DNA"/>
</dbReference>